<evidence type="ECO:0000313" key="3">
    <source>
        <dbReference type="Proteomes" id="UP001172155"/>
    </source>
</evidence>
<protein>
    <submittedName>
        <fullName evidence="2">Uncharacterized protein</fullName>
    </submittedName>
</protein>
<sequence>MLSQQLSSPERGREHRPDSGQCLHSSTSWSSAICAPCDRLPDGRRSLPTHQTPYGSPSIQVCLLPSSTRFVCVLSASINSWSGRACLRLMRSQSRDSMSSASGMFEGASASEQGISMGCPKMG</sequence>
<reference evidence="2" key="1">
    <citation type="submission" date="2023-06" db="EMBL/GenBank/DDBJ databases">
        <title>Genome-scale phylogeny and comparative genomics of the fungal order Sordariales.</title>
        <authorList>
            <consortium name="Lawrence Berkeley National Laboratory"/>
            <person name="Hensen N."/>
            <person name="Bonometti L."/>
            <person name="Westerberg I."/>
            <person name="Brannstrom I.O."/>
            <person name="Guillou S."/>
            <person name="Cros-Aarteil S."/>
            <person name="Calhoun S."/>
            <person name="Haridas S."/>
            <person name="Kuo A."/>
            <person name="Mondo S."/>
            <person name="Pangilinan J."/>
            <person name="Riley R."/>
            <person name="LaButti K."/>
            <person name="Andreopoulos B."/>
            <person name="Lipzen A."/>
            <person name="Chen C."/>
            <person name="Yanf M."/>
            <person name="Daum C."/>
            <person name="Ng V."/>
            <person name="Clum A."/>
            <person name="Steindorff A."/>
            <person name="Ohm R."/>
            <person name="Martin F."/>
            <person name="Silar P."/>
            <person name="Natvig D."/>
            <person name="Lalanne C."/>
            <person name="Gautier V."/>
            <person name="Ament-velasquez S.L."/>
            <person name="Kruys A."/>
            <person name="Hutchinson M.I."/>
            <person name="Powell A.J."/>
            <person name="Barry K."/>
            <person name="Miller A.N."/>
            <person name="Grigoriev I.V."/>
            <person name="Debuchy R."/>
            <person name="Gladieux P."/>
            <person name="Thoren M.H."/>
            <person name="Johannesson H."/>
        </authorList>
    </citation>
    <scope>NUCLEOTIDE SEQUENCE</scope>
    <source>
        <strain evidence="2">SMH3187-1</strain>
    </source>
</reference>
<feature type="region of interest" description="Disordered" evidence="1">
    <location>
        <begin position="1"/>
        <end position="29"/>
    </location>
</feature>
<evidence type="ECO:0000313" key="2">
    <source>
        <dbReference type="EMBL" id="KAK0738715.1"/>
    </source>
</evidence>
<organism evidence="2 3">
    <name type="scientific">Schizothecium vesticola</name>
    <dbReference type="NCBI Taxonomy" id="314040"/>
    <lineage>
        <taxon>Eukaryota</taxon>
        <taxon>Fungi</taxon>
        <taxon>Dikarya</taxon>
        <taxon>Ascomycota</taxon>
        <taxon>Pezizomycotina</taxon>
        <taxon>Sordariomycetes</taxon>
        <taxon>Sordariomycetidae</taxon>
        <taxon>Sordariales</taxon>
        <taxon>Schizotheciaceae</taxon>
        <taxon>Schizothecium</taxon>
    </lineage>
</organism>
<name>A0AA40BQU0_9PEZI</name>
<dbReference type="EMBL" id="JAUKUD010000007">
    <property type="protein sequence ID" value="KAK0738715.1"/>
    <property type="molecule type" value="Genomic_DNA"/>
</dbReference>
<dbReference type="Proteomes" id="UP001172155">
    <property type="component" value="Unassembled WGS sequence"/>
</dbReference>
<evidence type="ECO:0000256" key="1">
    <source>
        <dbReference type="SAM" id="MobiDB-lite"/>
    </source>
</evidence>
<accession>A0AA40BQU0</accession>
<gene>
    <name evidence="2" type="ORF">B0T18DRAFT_251650</name>
</gene>
<dbReference type="AlphaFoldDB" id="A0AA40BQU0"/>
<comment type="caution">
    <text evidence="2">The sequence shown here is derived from an EMBL/GenBank/DDBJ whole genome shotgun (WGS) entry which is preliminary data.</text>
</comment>
<keyword evidence="3" id="KW-1185">Reference proteome</keyword>
<proteinExistence type="predicted"/>